<evidence type="ECO:0000313" key="2">
    <source>
        <dbReference type="EMBL" id="KAJ7725672.1"/>
    </source>
</evidence>
<organism evidence="2 3">
    <name type="scientific">Mycena maculata</name>
    <dbReference type="NCBI Taxonomy" id="230809"/>
    <lineage>
        <taxon>Eukaryota</taxon>
        <taxon>Fungi</taxon>
        <taxon>Dikarya</taxon>
        <taxon>Basidiomycota</taxon>
        <taxon>Agaricomycotina</taxon>
        <taxon>Agaricomycetes</taxon>
        <taxon>Agaricomycetidae</taxon>
        <taxon>Agaricales</taxon>
        <taxon>Marasmiineae</taxon>
        <taxon>Mycenaceae</taxon>
        <taxon>Mycena</taxon>
    </lineage>
</organism>
<name>A0AAD7MP33_9AGAR</name>
<keyword evidence="3" id="KW-1185">Reference proteome</keyword>
<dbReference type="EMBL" id="JARJLG010000226">
    <property type="protein sequence ID" value="KAJ7725672.1"/>
    <property type="molecule type" value="Genomic_DNA"/>
</dbReference>
<evidence type="ECO:0000256" key="1">
    <source>
        <dbReference type="SAM" id="MobiDB-lite"/>
    </source>
</evidence>
<feature type="region of interest" description="Disordered" evidence="1">
    <location>
        <begin position="121"/>
        <end position="170"/>
    </location>
</feature>
<comment type="caution">
    <text evidence="2">The sequence shown here is derived from an EMBL/GenBank/DDBJ whole genome shotgun (WGS) entry which is preliminary data.</text>
</comment>
<evidence type="ECO:0000313" key="3">
    <source>
        <dbReference type="Proteomes" id="UP001215280"/>
    </source>
</evidence>
<sequence length="290" mass="31669">MNDANNVHVKWHAAATGTRPRWFRTTFFRSFKATFEVTWFGKLNGSALAKLLDCMPGMWQSGNYSAQMKMSWCPADFKLNALGAYATLHRYYAEIQNETLEKMKLSSGCTVGENGNLYSEGEAETSRNVTSGPPIPSFANGSPTISGSRGKVSESGVKGPSDAGEPNGAETLVNPREVWIIAGGPRVRRPGTAADENFGWDFAFRKSPSPLRNSLLAADGAPVVQMDALEWLATGILYVKPMPLPICTTPDGKFRTGSDRLDMSGVLSGRRSFRSLLVVVVERMEKRCSD</sequence>
<gene>
    <name evidence="2" type="ORF">DFH07DRAFT_251951</name>
</gene>
<accession>A0AAD7MP33</accession>
<reference evidence="2" key="1">
    <citation type="submission" date="2023-03" db="EMBL/GenBank/DDBJ databases">
        <title>Massive genome expansion in bonnet fungi (Mycena s.s.) driven by repeated elements and novel gene families across ecological guilds.</title>
        <authorList>
            <consortium name="Lawrence Berkeley National Laboratory"/>
            <person name="Harder C.B."/>
            <person name="Miyauchi S."/>
            <person name="Viragh M."/>
            <person name="Kuo A."/>
            <person name="Thoen E."/>
            <person name="Andreopoulos B."/>
            <person name="Lu D."/>
            <person name="Skrede I."/>
            <person name="Drula E."/>
            <person name="Henrissat B."/>
            <person name="Morin E."/>
            <person name="Kohler A."/>
            <person name="Barry K."/>
            <person name="LaButti K."/>
            <person name="Morin E."/>
            <person name="Salamov A."/>
            <person name="Lipzen A."/>
            <person name="Mereny Z."/>
            <person name="Hegedus B."/>
            <person name="Baldrian P."/>
            <person name="Stursova M."/>
            <person name="Weitz H."/>
            <person name="Taylor A."/>
            <person name="Grigoriev I.V."/>
            <person name="Nagy L.G."/>
            <person name="Martin F."/>
            <person name="Kauserud H."/>
        </authorList>
    </citation>
    <scope>NUCLEOTIDE SEQUENCE</scope>
    <source>
        <strain evidence="2">CBHHK188m</strain>
    </source>
</reference>
<dbReference type="Proteomes" id="UP001215280">
    <property type="component" value="Unassembled WGS sequence"/>
</dbReference>
<dbReference type="AlphaFoldDB" id="A0AAD7MP33"/>
<proteinExistence type="predicted"/>
<protein>
    <submittedName>
        <fullName evidence="2">Uncharacterized protein</fullName>
    </submittedName>
</protein>